<dbReference type="Gene3D" id="3.20.20.140">
    <property type="entry name" value="Metal-dependent hydrolases"/>
    <property type="match status" value="1"/>
</dbReference>
<dbReference type="CDD" id="cd07438">
    <property type="entry name" value="PHP_HisPPase_AMP"/>
    <property type="match status" value="1"/>
</dbReference>
<dbReference type="Gene3D" id="1.10.150.650">
    <property type="match status" value="1"/>
</dbReference>
<keyword evidence="3" id="KW-1185">Reference proteome</keyword>
<dbReference type="SMART" id="SM00481">
    <property type="entry name" value="POLIIIAc"/>
    <property type="match status" value="1"/>
</dbReference>
<dbReference type="GO" id="GO:0035312">
    <property type="term" value="F:5'-3' DNA exonuclease activity"/>
    <property type="evidence" value="ECO:0007669"/>
    <property type="project" value="TreeGrafter"/>
</dbReference>
<gene>
    <name evidence="2" type="ORF">SAMN05421659_10990</name>
</gene>
<proteinExistence type="predicted"/>
<dbReference type="PANTHER" id="PTHR42924:SF3">
    <property type="entry name" value="POLYMERASE_HISTIDINOL PHOSPHATASE N-TERMINAL DOMAIN-CONTAINING PROTEIN"/>
    <property type="match status" value="1"/>
</dbReference>
<dbReference type="AlphaFoldDB" id="A0A1I0QU65"/>
<dbReference type="OrthoDB" id="9804333at2"/>
<evidence type="ECO:0000313" key="2">
    <source>
        <dbReference type="EMBL" id="SEW30826.1"/>
    </source>
</evidence>
<dbReference type="PANTHER" id="PTHR42924">
    <property type="entry name" value="EXONUCLEASE"/>
    <property type="match status" value="1"/>
</dbReference>
<dbReference type="SUPFAM" id="SSF89550">
    <property type="entry name" value="PHP domain-like"/>
    <property type="match status" value="1"/>
</dbReference>
<dbReference type="Pfam" id="PF02811">
    <property type="entry name" value="PHP"/>
    <property type="match status" value="1"/>
</dbReference>
<feature type="domain" description="Polymerase/histidinol phosphatase N-terminal" evidence="1">
    <location>
        <begin position="12"/>
        <end position="77"/>
    </location>
</feature>
<accession>A0A1I0QU65</accession>
<name>A0A1I0QU65_9FIRM</name>
<sequence length="285" mass="32097">MVRSTYDMKNLVDLHIHSYFSNGTMSPSEIIEEALKKGVSILAITDHETIDGSKELLELAKNKDIKCISGVELDAIENDMNFHILAYGIDLEDEEFNNRVLKNSELLEEVNEKLIAKMKKDNPNISYDEYLKYSYNKNLGGWKALHYFVHKGLADSLYGGYLLYAQYNHSYTCVSFPGISELCQWIHKAGGKAILAHPGKVIKENDSSIFHNKLIALVDLGLDGIECYYPSHSQEITDICLDICKERNLIITSGSDCHGSFENTFIGQMNTTIEQVDIGKILVSD</sequence>
<dbReference type="InterPro" id="IPR016195">
    <property type="entry name" value="Pol/histidinol_Pase-like"/>
</dbReference>
<dbReference type="Proteomes" id="UP000199701">
    <property type="component" value="Unassembled WGS sequence"/>
</dbReference>
<reference evidence="2 3" key="1">
    <citation type="submission" date="2016-10" db="EMBL/GenBank/DDBJ databases">
        <authorList>
            <person name="de Groot N.N."/>
        </authorList>
    </citation>
    <scope>NUCLEOTIDE SEQUENCE [LARGE SCALE GENOMIC DNA]</scope>
    <source>
        <strain evidence="2 3">DSM 9179</strain>
    </source>
</reference>
<dbReference type="InterPro" id="IPR004013">
    <property type="entry name" value="PHP_dom"/>
</dbReference>
<dbReference type="InterPro" id="IPR003141">
    <property type="entry name" value="Pol/His_phosphatase_N"/>
</dbReference>
<dbReference type="STRING" id="99656.SAMN05421659_10990"/>
<dbReference type="GO" id="GO:0004534">
    <property type="term" value="F:5'-3' RNA exonuclease activity"/>
    <property type="evidence" value="ECO:0007669"/>
    <property type="project" value="TreeGrafter"/>
</dbReference>
<dbReference type="EMBL" id="FOJI01000009">
    <property type="protein sequence ID" value="SEW30826.1"/>
    <property type="molecule type" value="Genomic_DNA"/>
</dbReference>
<dbReference type="InterPro" id="IPR052018">
    <property type="entry name" value="PHP_domain"/>
</dbReference>
<dbReference type="RefSeq" id="WP_092454431.1">
    <property type="nucleotide sequence ID" value="NZ_FOJI01000009.1"/>
</dbReference>
<evidence type="ECO:0000313" key="3">
    <source>
        <dbReference type="Proteomes" id="UP000199701"/>
    </source>
</evidence>
<evidence type="ECO:0000259" key="1">
    <source>
        <dbReference type="SMART" id="SM00481"/>
    </source>
</evidence>
<organism evidence="2 3">
    <name type="scientific">[Clostridium] fimetarium</name>
    <dbReference type="NCBI Taxonomy" id="99656"/>
    <lineage>
        <taxon>Bacteria</taxon>
        <taxon>Bacillati</taxon>
        <taxon>Bacillota</taxon>
        <taxon>Clostridia</taxon>
        <taxon>Lachnospirales</taxon>
        <taxon>Lachnospiraceae</taxon>
    </lineage>
</organism>
<protein>
    <recommendedName>
        <fullName evidence="1">Polymerase/histidinol phosphatase N-terminal domain-containing protein</fullName>
    </recommendedName>
</protein>